<dbReference type="Proteomes" id="UP000049127">
    <property type="component" value="Unassembled WGS sequence"/>
</dbReference>
<evidence type="ECO:0000313" key="2">
    <source>
        <dbReference type="Proteomes" id="UP000049127"/>
    </source>
</evidence>
<dbReference type="InterPro" id="IPR002816">
    <property type="entry name" value="TraB/PrgY/GumN_fam"/>
</dbReference>
<evidence type="ECO:0000313" key="1">
    <source>
        <dbReference type="EMBL" id="CEQ04426.1"/>
    </source>
</evidence>
<dbReference type="Pfam" id="PF01963">
    <property type="entry name" value="TraB_PrgY_gumN"/>
    <property type="match status" value="1"/>
</dbReference>
<organism evidence="1 2">
    <name type="scientific">Paraclostridium sordellii</name>
    <name type="common">Clostridium sordellii</name>
    <dbReference type="NCBI Taxonomy" id="1505"/>
    <lineage>
        <taxon>Bacteria</taxon>
        <taxon>Bacillati</taxon>
        <taxon>Bacillota</taxon>
        <taxon>Clostridia</taxon>
        <taxon>Peptostreptococcales</taxon>
        <taxon>Peptostreptococcaceae</taxon>
        <taxon>Paraclostridium</taxon>
    </lineage>
</organism>
<dbReference type="EMBL" id="CEKZ01000003">
    <property type="protein sequence ID" value="CEQ04426.1"/>
    <property type="molecule type" value="Genomic_DNA"/>
</dbReference>
<dbReference type="PANTHER" id="PTHR40590:SF1">
    <property type="entry name" value="CYTOPLASMIC PROTEIN"/>
    <property type="match status" value="1"/>
</dbReference>
<gene>
    <name evidence="1" type="ORF">R28058_21591</name>
</gene>
<dbReference type="RefSeq" id="WP_055342378.1">
    <property type="nucleotide sequence ID" value="NZ_CEKZ01000003.1"/>
</dbReference>
<accession>A0A0C7QLJ8</accession>
<sequence length="306" mass="35226">MKIFKKIAILILPIMALSLIGGCTLKGENQISEKATIKTKGFIWEAKKGKNYIYLTASNQPTKPNLDYLNEEMKIVLNKVDALALEINFTDKKTVKELQEKQQKELYLKDKELKELLNKEGQKKLDEVLKTLNLKYKEVKKLSPSGFLSLVKQIESEKAGLTGTTLTTFLAQRFSEEKKQIVSLENNNTQVDLLKKSNDDLVRFINTYNESELKTITNSMKSATEAYINGDYKYIENESKNIYIKDKSDYDKQYKNRDIKIAKKIDSLAKQEKKYIVSLGTMHYFGNDNVLKNLEKMGYKVTLLNN</sequence>
<reference evidence="1 2" key="1">
    <citation type="submission" date="2015-01" db="EMBL/GenBank/DDBJ databases">
        <authorList>
            <person name="Aslett A.Martin."/>
            <person name="De Silva Nishadi"/>
        </authorList>
    </citation>
    <scope>NUCLEOTIDE SEQUENCE [LARGE SCALE GENOMIC DNA]</scope>
    <source>
        <strain evidence="1 2">R28058</strain>
    </source>
</reference>
<name>A0A0C7QLJ8_PARSO</name>
<dbReference type="PANTHER" id="PTHR40590">
    <property type="entry name" value="CYTOPLASMIC PROTEIN-RELATED"/>
    <property type="match status" value="1"/>
</dbReference>
<dbReference type="InterPro" id="IPR047111">
    <property type="entry name" value="YbaP-like"/>
</dbReference>
<proteinExistence type="predicted"/>
<dbReference type="OrthoDB" id="357294at2"/>
<dbReference type="PROSITE" id="PS51257">
    <property type="entry name" value="PROKAR_LIPOPROTEIN"/>
    <property type="match status" value="1"/>
</dbReference>
<protein>
    <submittedName>
        <fullName evidence="1">GumN family protein</fullName>
    </submittedName>
</protein>
<dbReference type="CDD" id="cd14789">
    <property type="entry name" value="Tiki"/>
    <property type="match status" value="1"/>
</dbReference>
<dbReference type="AlphaFoldDB" id="A0A0C7QLJ8"/>